<comment type="similarity">
    <text evidence="1">Belongs to the metallo-beta-lactamase superfamily.</text>
</comment>
<sequence length="356" mass="38928">MAHPGPPTNIPHSENVVSLSIIDTTSTIAAPAKSFVKPVLKGHEVWKVPAYAFLITNRQQNRTILFDLGVRKDWDNLAPALFKRLKANGFDVETKKGVREILDEEGIDTSADNIEAIIWSHGHFDHTGDPSTFDSGTALVIGPGIKQNLMPGYPTNQNSSLLDSDFEGREVREVNFDEAKLQIGRFTAFDYFDDGSFYLLNAPGHAHGHMCALARLTSNPASFVFLGGDAAHHGGEIRPSERMPFPDTLASLVGNGGTFCPGDLCSKLSEECNDTTPIYRPTEAGSHLDAPTARETVGKLQDLDALENVFVVLAHDTSLLDIVDFFPKTTEGFGEKGWKGKARWAFLKDFQEIAEG</sequence>
<reference evidence="6 7" key="1">
    <citation type="journal article" date="2016" name="PLoS Pathog.">
        <title>Biosynthesis of antibiotic leucinostatins in bio-control fungus Purpureocillium lilacinum and their inhibition on phytophthora revealed by genome mining.</title>
        <authorList>
            <person name="Wang G."/>
            <person name="Liu Z."/>
            <person name="Lin R."/>
            <person name="Li E."/>
            <person name="Mao Z."/>
            <person name="Ling J."/>
            <person name="Yang Y."/>
            <person name="Yin W.B."/>
            <person name="Xie B."/>
        </authorList>
    </citation>
    <scope>NUCLEOTIDE SEQUENCE [LARGE SCALE GENOMIC DNA]</scope>
    <source>
        <strain evidence="6">170</strain>
    </source>
</reference>
<dbReference type="InterPro" id="IPR036866">
    <property type="entry name" value="RibonucZ/Hydroxyglut_hydro"/>
</dbReference>
<dbReference type="SMART" id="SM00849">
    <property type="entry name" value="Lactamase_B"/>
    <property type="match status" value="1"/>
</dbReference>
<evidence type="ECO:0000256" key="2">
    <source>
        <dbReference type="ARBA" id="ARBA00022723"/>
    </source>
</evidence>
<dbReference type="InterPro" id="IPR001279">
    <property type="entry name" value="Metallo-B-lactamas"/>
</dbReference>
<dbReference type="SUPFAM" id="SSF56281">
    <property type="entry name" value="Metallo-hydrolase/oxidoreductase"/>
    <property type="match status" value="1"/>
</dbReference>
<accession>A0A179F9A6</accession>
<keyword evidence="4" id="KW-0862">Zinc</keyword>
<comment type="caution">
    <text evidence="6">The sequence shown here is derived from an EMBL/GenBank/DDBJ whole genome shotgun (WGS) entry which is preliminary data.</text>
</comment>
<evidence type="ECO:0000256" key="1">
    <source>
        <dbReference type="ARBA" id="ARBA00007749"/>
    </source>
</evidence>
<dbReference type="EMBL" id="LSBJ02000007">
    <property type="protein sequence ID" value="OAQ62036.1"/>
    <property type="molecule type" value="Genomic_DNA"/>
</dbReference>
<keyword evidence="3" id="KW-0378">Hydrolase</keyword>
<dbReference type="Proteomes" id="UP000078397">
    <property type="component" value="Unassembled WGS sequence"/>
</dbReference>
<dbReference type="Pfam" id="PF00753">
    <property type="entry name" value="Lactamase_B"/>
    <property type="match status" value="1"/>
</dbReference>
<proteinExistence type="inferred from homology"/>
<evidence type="ECO:0000256" key="4">
    <source>
        <dbReference type="ARBA" id="ARBA00022833"/>
    </source>
</evidence>
<evidence type="ECO:0000256" key="3">
    <source>
        <dbReference type="ARBA" id="ARBA00022801"/>
    </source>
</evidence>
<dbReference type="STRING" id="1380566.A0A179F9A6"/>
<name>A0A179F9A6_METCM</name>
<dbReference type="OrthoDB" id="10250730at2759"/>
<dbReference type="RefSeq" id="XP_018139740.1">
    <property type="nucleotide sequence ID" value="XM_018286165.1"/>
</dbReference>
<protein>
    <submittedName>
        <fullName evidence="6">Metallo-hydrolase/oxidoreductase</fullName>
    </submittedName>
</protein>
<dbReference type="Gene3D" id="3.60.15.10">
    <property type="entry name" value="Ribonuclease Z/Hydroxyacylglutathione hydrolase-like"/>
    <property type="match status" value="1"/>
</dbReference>
<keyword evidence="2" id="KW-0479">Metal-binding</keyword>
<dbReference type="GO" id="GO:0046872">
    <property type="term" value="F:metal ion binding"/>
    <property type="evidence" value="ECO:0007669"/>
    <property type="project" value="UniProtKB-KW"/>
</dbReference>
<evidence type="ECO:0000259" key="5">
    <source>
        <dbReference type="SMART" id="SM00849"/>
    </source>
</evidence>
<evidence type="ECO:0000313" key="7">
    <source>
        <dbReference type="Proteomes" id="UP000078397"/>
    </source>
</evidence>
<evidence type="ECO:0000313" key="6">
    <source>
        <dbReference type="EMBL" id="OAQ62036.1"/>
    </source>
</evidence>
<dbReference type="GeneID" id="28850159"/>
<feature type="domain" description="Metallo-beta-lactamase" evidence="5">
    <location>
        <begin position="49"/>
        <end position="263"/>
    </location>
</feature>
<dbReference type="InterPro" id="IPR051013">
    <property type="entry name" value="MBL_superfamily_lactonases"/>
</dbReference>
<dbReference type="GO" id="GO:0016787">
    <property type="term" value="F:hydrolase activity"/>
    <property type="evidence" value="ECO:0007669"/>
    <property type="project" value="UniProtKB-KW"/>
</dbReference>
<dbReference type="KEGG" id="pchm:VFPPC_07279"/>
<dbReference type="PANTHER" id="PTHR42978">
    <property type="entry name" value="QUORUM-QUENCHING LACTONASE YTNP-RELATED-RELATED"/>
    <property type="match status" value="1"/>
</dbReference>
<dbReference type="PANTHER" id="PTHR42978:SF5">
    <property type="entry name" value="METALLO-BETA-LACTAMASE DOMAIN-CONTAINING PROTEIN"/>
    <property type="match status" value="1"/>
</dbReference>
<dbReference type="CDD" id="cd07730">
    <property type="entry name" value="metallo-hydrolase-like_MBL-fold"/>
    <property type="match status" value="1"/>
</dbReference>
<dbReference type="AlphaFoldDB" id="A0A179F9A6"/>
<keyword evidence="7" id="KW-1185">Reference proteome</keyword>
<organism evidence="6 7">
    <name type="scientific">Pochonia chlamydosporia 170</name>
    <dbReference type="NCBI Taxonomy" id="1380566"/>
    <lineage>
        <taxon>Eukaryota</taxon>
        <taxon>Fungi</taxon>
        <taxon>Dikarya</taxon>
        <taxon>Ascomycota</taxon>
        <taxon>Pezizomycotina</taxon>
        <taxon>Sordariomycetes</taxon>
        <taxon>Hypocreomycetidae</taxon>
        <taxon>Hypocreales</taxon>
        <taxon>Clavicipitaceae</taxon>
        <taxon>Pochonia</taxon>
    </lineage>
</organism>
<gene>
    <name evidence="6" type="ORF">VFPPC_07279</name>
</gene>